<dbReference type="AlphaFoldDB" id="A0A2S5AAR4"/>
<evidence type="ECO:0000256" key="1">
    <source>
        <dbReference type="ARBA" id="ARBA00022737"/>
    </source>
</evidence>
<reference evidence="5 6" key="1">
    <citation type="submission" date="2018-01" db="EMBL/GenBank/DDBJ databases">
        <authorList>
            <person name="Gaut B.S."/>
            <person name="Morton B.R."/>
            <person name="Clegg M.T."/>
            <person name="Duvall M.R."/>
        </authorList>
    </citation>
    <scope>NUCLEOTIDE SEQUENCE [LARGE SCALE GENOMIC DNA]</scope>
    <source>
        <strain evidence="5 6">HR-AY</strain>
    </source>
</reference>
<organism evidence="5 6">
    <name type="scientific">Flavobacterium alvei</name>
    <dbReference type="NCBI Taxonomy" id="2080416"/>
    <lineage>
        <taxon>Bacteria</taxon>
        <taxon>Pseudomonadati</taxon>
        <taxon>Bacteroidota</taxon>
        <taxon>Flavobacteriia</taxon>
        <taxon>Flavobacteriales</taxon>
        <taxon>Flavobacteriaceae</taxon>
        <taxon>Flavobacterium</taxon>
    </lineage>
</organism>
<dbReference type="PANTHER" id="PTHR44858">
    <property type="entry name" value="TETRATRICOPEPTIDE REPEAT PROTEIN 6"/>
    <property type="match status" value="1"/>
</dbReference>
<dbReference type="InterPro" id="IPR019734">
    <property type="entry name" value="TPR_rpt"/>
</dbReference>
<protein>
    <recommendedName>
        <fullName evidence="4">GIY-YIG domain-containing protein</fullName>
    </recommendedName>
</protein>
<dbReference type="OrthoDB" id="7055505at2"/>
<dbReference type="Gene3D" id="1.25.40.10">
    <property type="entry name" value="Tetratricopeptide repeat domain"/>
    <property type="match status" value="1"/>
</dbReference>
<dbReference type="Proteomes" id="UP000237310">
    <property type="component" value="Unassembled WGS sequence"/>
</dbReference>
<dbReference type="SMART" id="SM00028">
    <property type="entry name" value="TPR"/>
    <property type="match status" value="2"/>
</dbReference>
<evidence type="ECO:0000256" key="2">
    <source>
        <dbReference type="ARBA" id="ARBA00022803"/>
    </source>
</evidence>
<dbReference type="GO" id="GO:0009279">
    <property type="term" value="C:cell outer membrane"/>
    <property type="evidence" value="ECO:0007669"/>
    <property type="project" value="TreeGrafter"/>
</dbReference>
<keyword evidence="1" id="KW-0677">Repeat</keyword>
<dbReference type="SUPFAM" id="SSF48452">
    <property type="entry name" value="TPR-like"/>
    <property type="match status" value="1"/>
</dbReference>
<evidence type="ECO:0000256" key="3">
    <source>
        <dbReference type="PROSITE-ProRule" id="PRU00339"/>
    </source>
</evidence>
<accession>A0A2S5AAR4</accession>
<name>A0A2S5AAR4_9FLAO</name>
<dbReference type="EMBL" id="PQVG01000004">
    <property type="protein sequence ID" value="POY39680.1"/>
    <property type="molecule type" value="Genomic_DNA"/>
</dbReference>
<dbReference type="GO" id="GO:0046813">
    <property type="term" value="P:receptor-mediated virion attachment to host cell"/>
    <property type="evidence" value="ECO:0007669"/>
    <property type="project" value="TreeGrafter"/>
</dbReference>
<dbReference type="Pfam" id="PF13181">
    <property type="entry name" value="TPR_8"/>
    <property type="match status" value="1"/>
</dbReference>
<evidence type="ECO:0000313" key="5">
    <source>
        <dbReference type="EMBL" id="POY39680.1"/>
    </source>
</evidence>
<sequence>MSDQIQIIETLTNYFNKKDFVGMINYSNLKIELDGLNYILFGARGKAYIELEEFDKAIIDITRALELNPKYALGFYNRGFCYYSKDEYDFAISDFVKAKLLNNELTSIDFYLGGCYFFNGNYEKSIELFSNHLLDYDDEVALQWRAEIYNLTKQFKKANIDIAKLLLNEVQNIDRFKKINEIEKVKHTIPKENNKLFSISDYGFHNLKDEKCSGIYILEFSNNEYYIGQAKKIQVRIKQHLKKHNDILNIYFKQTIEDLLLLEENTTIAIFESKGLRIRNLKQIDFLNVFNNVHQEKWVSDLTYNTLTGSKFNNDEVRNKFKDRYLKLKEKLYFEEIINLLRKYIKSAIPNYLASEFNYWNITCLPKYLKKSNCITRININSVPVLSVFEEPDNSLTFMLYVSKVPYLKHLKQNNDSFQLLSENIPSLRLDLRIEFQEKTEGDEIIVLTNQEDFKNALENELITSSIRLFNLRMMNKTGKEEKHRRAVSHCLDLSDKILEE</sequence>
<dbReference type="SUPFAM" id="SSF82771">
    <property type="entry name" value="GIY-YIG endonuclease"/>
    <property type="match status" value="1"/>
</dbReference>
<keyword evidence="6" id="KW-1185">Reference proteome</keyword>
<evidence type="ECO:0000313" key="6">
    <source>
        <dbReference type="Proteomes" id="UP000237310"/>
    </source>
</evidence>
<dbReference type="CDD" id="cd00719">
    <property type="entry name" value="GIY-YIG_SF"/>
    <property type="match status" value="1"/>
</dbReference>
<dbReference type="PROSITE" id="PS50005">
    <property type="entry name" value="TPR"/>
    <property type="match status" value="1"/>
</dbReference>
<dbReference type="Pfam" id="PF01541">
    <property type="entry name" value="GIY-YIG"/>
    <property type="match status" value="1"/>
</dbReference>
<dbReference type="InterPro" id="IPR035901">
    <property type="entry name" value="GIY-YIG_endonuc_sf"/>
</dbReference>
<feature type="domain" description="GIY-YIG" evidence="4">
    <location>
        <begin position="213"/>
        <end position="245"/>
    </location>
</feature>
<comment type="caution">
    <text evidence="5">The sequence shown here is derived from an EMBL/GenBank/DDBJ whole genome shotgun (WGS) entry which is preliminary data.</text>
</comment>
<dbReference type="InterPro" id="IPR000305">
    <property type="entry name" value="GIY-YIG_endonuc"/>
</dbReference>
<dbReference type="RefSeq" id="WP_103805568.1">
    <property type="nucleotide sequence ID" value="NZ_PQVG01000004.1"/>
</dbReference>
<proteinExistence type="predicted"/>
<feature type="repeat" description="TPR" evidence="3">
    <location>
        <begin position="38"/>
        <end position="71"/>
    </location>
</feature>
<dbReference type="InterPro" id="IPR011990">
    <property type="entry name" value="TPR-like_helical_dom_sf"/>
</dbReference>
<gene>
    <name evidence="5" type="ORF">C3L50_07535</name>
</gene>
<dbReference type="InterPro" id="IPR050498">
    <property type="entry name" value="Ycf3"/>
</dbReference>
<keyword evidence="2 3" id="KW-0802">TPR repeat</keyword>
<dbReference type="PANTHER" id="PTHR44858:SF1">
    <property type="entry name" value="UDP-N-ACETYLGLUCOSAMINE--PEPTIDE N-ACETYLGLUCOSAMINYLTRANSFERASE SPINDLY-RELATED"/>
    <property type="match status" value="1"/>
</dbReference>
<evidence type="ECO:0000259" key="4">
    <source>
        <dbReference type="Pfam" id="PF01541"/>
    </source>
</evidence>